<accession>A0ABQ4BQ19</accession>
<keyword evidence="2" id="KW-0805">Transcription regulation</keyword>
<feature type="domain" description="RNA polymerase sigma factor 70 region 4 type 2" evidence="7">
    <location>
        <begin position="107"/>
        <end position="159"/>
    </location>
</feature>
<evidence type="ECO:0000259" key="7">
    <source>
        <dbReference type="Pfam" id="PF08281"/>
    </source>
</evidence>
<organism evidence="8 9">
    <name type="scientific">Actinoplanes palleronii</name>
    <dbReference type="NCBI Taxonomy" id="113570"/>
    <lineage>
        <taxon>Bacteria</taxon>
        <taxon>Bacillati</taxon>
        <taxon>Actinomycetota</taxon>
        <taxon>Actinomycetes</taxon>
        <taxon>Micromonosporales</taxon>
        <taxon>Micromonosporaceae</taxon>
        <taxon>Actinoplanes</taxon>
    </lineage>
</organism>
<dbReference type="Pfam" id="PF04542">
    <property type="entry name" value="Sigma70_r2"/>
    <property type="match status" value="1"/>
</dbReference>
<evidence type="ECO:0000256" key="3">
    <source>
        <dbReference type="ARBA" id="ARBA00023082"/>
    </source>
</evidence>
<dbReference type="InterPro" id="IPR013325">
    <property type="entry name" value="RNA_pol_sigma_r2"/>
</dbReference>
<dbReference type="EMBL" id="BOMS01000141">
    <property type="protein sequence ID" value="GIE72325.1"/>
    <property type="molecule type" value="Genomic_DNA"/>
</dbReference>
<evidence type="ECO:0000256" key="5">
    <source>
        <dbReference type="ARBA" id="ARBA00023163"/>
    </source>
</evidence>
<dbReference type="SUPFAM" id="SSF88946">
    <property type="entry name" value="Sigma2 domain of RNA polymerase sigma factors"/>
    <property type="match status" value="1"/>
</dbReference>
<dbReference type="GO" id="GO:0000428">
    <property type="term" value="C:DNA-directed RNA polymerase complex"/>
    <property type="evidence" value="ECO:0007669"/>
    <property type="project" value="UniProtKB-KW"/>
</dbReference>
<dbReference type="Pfam" id="PF08281">
    <property type="entry name" value="Sigma70_r4_2"/>
    <property type="match status" value="1"/>
</dbReference>
<keyword evidence="8" id="KW-0240">DNA-directed RNA polymerase</keyword>
<dbReference type="PANTHER" id="PTHR43133">
    <property type="entry name" value="RNA POLYMERASE ECF-TYPE SIGMA FACTO"/>
    <property type="match status" value="1"/>
</dbReference>
<keyword evidence="5" id="KW-0804">Transcription</keyword>
<keyword evidence="4" id="KW-0238">DNA-binding</keyword>
<dbReference type="InterPro" id="IPR013249">
    <property type="entry name" value="RNA_pol_sigma70_r4_t2"/>
</dbReference>
<dbReference type="Gene3D" id="1.10.1740.10">
    <property type="match status" value="1"/>
</dbReference>
<comment type="caution">
    <text evidence="8">The sequence shown here is derived from an EMBL/GenBank/DDBJ whole genome shotgun (WGS) entry which is preliminary data.</text>
</comment>
<dbReference type="RefSeq" id="WP_083971290.1">
    <property type="nucleotide sequence ID" value="NZ_BAAATY010000050.1"/>
</dbReference>
<dbReference type="InterPro" id="IPR036388">
    <property type="entry name" value="WH-like_DNA-bd_sf"/>
</dbReference>
<dbReference type="PANTHER" id="PTHR43133:SF50">
    <property type="entry name" value="ECF RNA POLYMERASE SIGMA FACTOR SIGM"/>
    <property type="match status" value="1"/>
</dbReference>
<sequence>MTPRSEPTDTSDAGYVAFVAAGWNRYLWMASVITGDRHHGEELLQECLVSLFTRWRKVAGKGDPHAYLRRMLVNGNVSRWRRWRREEPVAETPDRQDGRYAPVEPHDALQRAVLRLPRQQRAVIVLRYFEDLSEKDAAAAMGCSIGALKSTHSRALAKLRAESALLETRG</sequence>
<dbReference type="InterPro" id="IPR007627">
    <property type="entry name" value="RNA_pol_sigma70_r2"/>
</dbReference>
<evidence type="ECO:0000256" key="2">
    <source>
        <dbReference type="ARBA" id="ARBA00023015"/>
    </source>
</evidence>
<proteinExistence type="inferred from homology"/>
<dbReference type="InterPro" id="IPR014284">
    <property type="entry name" value="RNA_pol_sigma-70_dom"/>
</dbReference>
<dbReference type="InterPro" id="IPR013324">
    <property type="entry name" value="RNA_pol_sigma_r3/r4-like"/>
</dbReference>
<gene>
    <name evidence="8" type="ORF">Apa02nite_084330</name>
</gene>
<dbReference type="SUPFAM" id="SSF88659">
    <property type="entry name" value="Sigma3 and sigma4 domains of RNA polymerase sigma factors"/>
    <property type="match status" value="1"/>
</dbReference>
<keyword evidence="3" id="KW-0731">Sigma factor</keyword>
<keyword evidence="9" id="KW-1185">Reference proteome</keyword>
<dbReference type="InterPro" id="IPR039425">
    <property type="entry name" value="RNA_pol_sigma-70-like"/>
</dbReference>
<dbReference type="InterPro" id="IPR014325">
    <property type="entry name" value="RNA_pol_sigma-E_actinobac"/>
</dbReference>
<dbReference type="Proteomes" id="UP000624709">
    <property type="component" value="Unassembled WGS sequence"/>
</dbReference>
<evidence type="ECO:0000256" key="1">
    <source>
        <dbReference type="ARBA" id="ARBA00010641"/>
    </source>
</evidence>
<evidence type="ECO:0000313" key="9">
    <source>
        <dbReference type="Proteomes" id="UP000624709"/>
    </source>
</evidence>
<name>A0ABQ4BQ19_9ACTN</name>
<comment type="similarity">
    <text evidence="1">Belongs to the sigma-70 factor family. ECF subfamily.</text>
</comment>
<dbReference type="NCBIfam" id="TIGR02983">
    <property type="entry name" value="SigE-fam_strep"/>
    <property type="match status" value="1"/>
</dbReference>
<dbReference type="CDD" id="cd06171">
    <property type="entry name" value="Sigma70_r4"/>
    <property type="match status" value="1"/>
</dbReference>
<protein>
    <submittedName>
        <fullName evidence="8">DNA-directed RNA polymerase sigma-70 factor</fullName>
    </submittedName>
</protein>
<feature type="domain" description="RNA polymerase sigma-70 region 2" evidence="6">
    <location>
        <begin position="30"/>
        <end position="85"/>
    </location>
</feature>
<evidence type="ECO:0000259" key="6">
    <source>
        <dbReference type="Pfam" id="PF04542"/>
    </source>
</evidence>
<evidence type="ECO:0000313" key="8">
    <source>
        <dbReference type="EMBL" id="GIE72325.1"/>
    </source>
</evidence>
<dbReference type="NCBIfam" id="TIGR02937">
    <property type="entry name" value="sigma70-ECF"/>
    <property type="match status" value="1"/>
</dbReference>
<dbReference type="Gene3D" id="1.10.10.10">
    <property type="entry name" value="Winged helix-like DNA-binding domain superfamily/Winged helix DNA-binding domain"/>
    <property type="match status" value="1"/>
</dbReference>
<evidence type="ECO:0000256" key="4">
    <source>
        <dbReference type="ARBA" id="ARBA00023125"/>
    </source>
</evidence>
<reference evidence="8 9" key="1">
    <citation type="submission" date="2021-01" db="EMBL/GenBank/DDBJ databases">
        <title>Whole genome shotgun sequence of Actinoplanes palleronii NBRC 14916.</title>
        <authorList>
            <person name="Komaki H."/>
            <person name="Tamura T."/>
        </authorList>
    </citation>
    <scope>NUCLEOTIDE SEQUENCE [LARGE SCALE GENOMIC DNA]</scope>
    <source>
        <strain evidence="8 9">NBRC 14916</strain>
    </source>
</reference>